<keyword evidence="4" id="KW-1185">Reference proteome</keyword>
<reference evidence="3 4" key="1">
    <citation type="submission" date="2019-03" db="EMBL/GenBank/DDBJ databases">
        <title>Genomics of glacier-inhabiting Cryobacterium strains.</title>
        <authorList>
            <person name="Liu Q."/>
            <person name="Xin Y.-H."/>
        </authorList>
    </citation>
    <scope>NUCLEOTIDE SEQUENCE [LARGE SCALE GENOMIC DNA]</scope>
    <source>
        <strain evidence="3 4">MDB1-5</strain>
    </source>
</reference>
<evidence type="ECO:0000256" key="1">
    <source>
        <dbReference type="SAM" id="MobiDB-lite"/>
    </source>
</evidence>
<dbReference type="EMBL" id="SOFS01000012">
    <property type="protein sequence ID" value="TFC22488.1"/>
    <property type="molecule type" value="Genomic_DNA"/>
</dbReference>
<dbReference type="Pfam" id="PF03729">
    <property type="entry name" value="DUF308"/>
    <property type="match status" value="2"/>
</dbReference>
<feature type="transmembrane region" description="Helical" evidence="2">
    <location>
        <begin position="169"/>
        <end position="190"/>
    </location>
</feature>
<dbReference type="PANTHER" id="PTHR34989:SF1">
    <property type="entry name" value="PROTEIN HDED"/>
    <property type="match status" value="1"/>
</dbReference>
<proteinExistence type="predicted"/>
<comment type="caution">
    <text evidence="3">The sequence shown here is derived from an EMBL/GenBank/DDBJ whole genome shotgun (WGS) entry which is preliminary data.</text>
</comment>
<keyword evidence="2" id="KW-0812">Transmembrane</keyword>
<evidence type="ECO:0000313" key="4">
    <source>
        <dbReference type="Proteomes" id="UP000297604"/>
    </source>
</evidence>
<keyword evidence="2" id="KW-1133">Transmembrane helix</keyword>
<dbReference type="InterPro" id="IPR052712">
    <property type="entry name" value="Acid_resist_chaperone_HdeD"/>
</dbReference>
<evidence type="ECO:0000256" key="2">
    <source>
        <dbReference type="SAM" id="Phobius"/>
    </source>
</evidence>
<protein>
    <submittedName>
        <fullName evidence="3">HdeD family acid-resistance protein</fullName>
    </submittedName>
</protein>
<dbReference type="PANTHER" id="PTHR34989">
    <property type="entry name" value="PROTEIN HDED"/>
    <property type="match status" value="1"/>
</dbReference>
<accession>A0ABY2IRV4</accession>
<gene>
    <name evidence="3" type="ORF">E3O46_03310</name>
</gene>
<dbReference type="InterPro" id="IPR005325">
    <property type="entry name" value="DUF308_memb"/>
</dbReference>
<feature type="transmembrane region" description="Helical" evidence="2">
    <location>
        <begin position="223"/>
        <end position="244"/>
    </location>
</feature>
<feature type="region of interest" description="Disordered" evidence="1">
    <location>
        <begin position="21"/>
        <end position="60"/>
    </location>
</feature>
<feature type="transmembrane region" description="Helical" evidence="2">
    <location>
        <begin position="199"/>
        <end position="217"/>
    </location>
</feature>
<feature type="transmembrane region" description="Helical" evidence="2">
    <location>
        <begin position="144"/>
        <end position="163"/>
    </location>
</feature>
<sequence length="258" mass="26922">MSAACGGRLIMAPFNQHRAMRERGELPRRPLRARGPPRYSLGDRTRRPGVPSGISSPRSAVMSHPVTEFDLTVDTSRLSKPELTTMRTAMAVGGVVAIVLGVMILVWPGATLTIVAVLFGLYFLIGGIVRIVRGIVMAGGGAGVRVLNILLGVLLLVAGVIAIRNPIGTIAVLGMVIGISWLIEGVAALVETASDSSRWFGILFAVISIVAGIVVLLSPVNSLGVLVIVGGVFLIVSGLVQLVVSFTLGRGARTSVTD</sequence>
<name>A0ABY2IRV4_9MICO</name>
<dbReference type="Proteomes" id="UP000297604">
    <property type="component" value="Unassembled WGS sequence"/>
</dbReference>
<keyword evidence="2" id="KW-0472">Membrane</keyword>
<feature type="transmembrane region" description="Helical" evidence="2">
    <location>
        <begin position="113"/>
        <end position="132"/>
    </location>
</feature>
<organism evidence="3 4">
    <name type="scientific">Cryobacterium glucosi</name>
    <dbReference type="NCBI Taxonomy" id="1259175"/>
    <lineage>
        <taxon>Bacteria</taxon>
        <taxon>Bacillati</taxon>
        <taxon>Actinomycetota</taxon>
        <taxon>Actinomycetes</taxon>
        <taxon>Micrococcales</taxon>
        <taxon>Microbacteriaceae</taxon>
        <taxon>Cryobacterium</taxon>
    </lineage>
</organism>
<feature type="transmembrane region" description="Helical" evidence="2">
    <location>
        <begin position="88"/>
        <end position="107"/>
    </location>
</feature>
<evidence type="ECO:0000313" key="3">
    <source>
        <dbReference type="EMBL" id="TFC22488.1"/>
    </source>
</evidence>